<dbReference type="SUPFAM" id="SSF55073">
    <property type="entry name" value="Nucleotide cyclase"/>
    <property type="match status" value="1"/>
</dbReference>
<dbReference type="FunFam" id="3.30.70.270:FF:000001">
    <property type="entry name" value="Diguanylate cyclase domain protein"/>
    <property type="match status" value="1"/>
</dbReference>
<dbReference type="CDD" id="cd01949">
    <property type="entry name" value="GGDEF"/>
    <property type="match status" value="1"/>
</dbReference>
<dbReference type="InterPro" id="IPR050469">
    <property type="entry name" value="Diguanylate_Cyclase"/>
</dbReference>
<dbReference type="EMBL" id="SACQ01000002">
    <property type="protein sequence ID" value="RVU31354.1"/>
    <property type="molecule type" value="Genomic_DNA"/>
</dbReference>
<dbReference type="GO" id="GO:0000160">
    <property type="term" value="P:phosphorelay signal transduction system"/>
    <property type="evidence" value="ECO:0007669"/>
    <property type="project" value="InterPro"/>
</dbReference>
<dbReference type="GO" id="GO:0043709">
    <property type="term" value="P:cell adhesion involved in single-species biofilm formation"/>
    <property type="evidence" value="ECO:0007669"/>
    <property type="project" value="TreeGrafter"/>
</dbReference>
<feature type="domain" description="Response regulatory" evidence="5">
    <location>
        <begin position="2"/>
        <end position="118"/>
    </location>
</feature>
<dbReference type="GO" id="GO:0005886">
    <property type="term" value="C:plasma membrane"/>
    <property type="evidence" value="ECO:0007669"/>
    <property type="project" value="TreeGrafter"/>
</dbReference>
<dbReference type="AlphaFoldDB" id="A0A437Q9W3"/>
<dbReference type="SUPFAM" id="SSF52172">
    <property type="entry name" value="CheY-like"/>
    <property type="match status" value="1"/>
</dbReference>
<evidence type="ECO:0000313" key="7">
    <source>
        <dbReference type="EMBL" id="RVU31354.1"/>
    </source>
</evidence>
<dbReference type="Gene3D" id="3.40.50.2300">
    <property type="match status" value="1"/>
</dbReference>
<comment type="cofactor">
    <cofactor evidence="1">
        <name>Mg(2+)</name>
        <dbReference type="ChEBI" id="CHEBI:18420"/>
    </cofactor>
</comment>
<keyword evidence="8" id="KW-1185">Reference proteome</keyword>
<dbReference type="NCBIfam" id="TIGR00254">
    <property type="entry name" value="GGDEF"/>
    <property type="match status" value="1"/>
</dbReference>
<evidence type="ECO:0000313" key="8">
    <source>
        <dbReference type="Proteomes" id="UP000282818"/>
    </source>
</evidence>
<evidence type="ECO:0000256" key="4">
    <source>
        <dbReference type="PROSITE-ProRule" id="PRU00169"/>
    </source>
</evidence>
<evidence type="ECO:0000259" key="5">
    <source>
        <dbReference type="PROSITE" id="PS50110"/>
    </source>
</evidence>
<proteinExistence type="predicted"/>
<gene>
    <name evidence="7" type="ORF">EOE65_05035</name>
</gene>
<dbReference type="PROSITE" id="PS50887">
    <property type="entry name" value="GGDEF"/>
    <property type="match status" value="1"/>
</dbReference>
<feature type="modified residue" description="4-aspartylphosphate" evidence="4">
    <location>
        <position position="51"/>
    </location>
</feature>
<dbReference type="Pfam" id="PF00990">
    <property type="entry name" value="GGDEF"/>
    <property type="match status" value="1"/>
</dbReference>
<sequence>MQVLVIDDNQLIRDLVATIIDEVGHTALLASGAQETLEILAKKQVDLILMDVEMPEINGFDLTQKIRADMGSHWIPIIFLSAQTDTQHLVDGINAGGDDYLTKPVNATVLQAKIKAMARISEMQHALDAANRRLKQLTQLDPLTGVLNRRGMEEELKRTWKLFQREQSPLCVLLFDIDYFKQYNDNYGHQQGDECLKAFCDIIKQQLKRPTDTLARFGGEEFLVILPNTKTEGAFVIARSIVLALKKAQLSHADSPFGEVVTTSIGIASSQDNPKSAPELIKLADKALYHAKSEGRNRIVSFQETLTPR</sequence>
<accession>A0A437Q9W3</accession>
<comment type="catalytic activity">
    <reaction evidence="3">
        <text>2 GTP = 3',3'-c-di-GMP + 2 diphosphate</text>
        <dbReference type="Rhea" id="RHEA:24898"/>
        <dbReference type="ChEBI" id="CHEBI:33019"/>
        <dbReference type="ChEBI" id="CHEBI:37565"/>
        <dbReference type="ChEBI" id="CHEBI:58805"/>
        <dbReference type="EC" id="2.7.7.65"/>
    </reaction>
</comment>
<reference evidence="7 8" key="1">
    <citation type="submission" date="2019-01" db="EMBL/GenBank/DDBJ databases">
        <authorList>
            <person name="Chen W.-M."/>
        </authorList>
    </citation>
    <scope>NUCLEOTIDE SEQUENCE [LARGE SCALE GENOMIC DNA]</scope>
    <source>
        <strain evidence="7 8">HPM-16</strain>
    </source>
</reference>
<dbReference type="Pfam" id="PF00072">
    <property type="entry name" value="Response_reg"/>
    <property type="match status" value="1"/>
</dbReference>
<dbReference type="InterPro" id="IPR001789">
    <property type="entry name" value="Sig_transdc_resp-reg_receiver"/>
</dbReference>
<evidence type="ECO:0000256" key="3">
    <source>
        <dbReference type="ARBA" id="ARBA00034247"/>
    </source>
</evidence>
<dbReference type="SMART" id="SM00448">
    <property type="entry name" value="REC"/>
    <property type="match status" value="1"/>
</dbReference>
<dbReference type="InterPro" id="IPR000160">
    <property type="entry name" value="GGDEF_dom"/>
</dbReference>
<dbReference type="PROSITE" id="PS50110">
    <property type="entry name" value="RESPONSE_REGULATORY"/>
    <property type="match status" value="1"/>
</dbReference>
<dbReference type="GO" id="GO:1902201">
    <property type="term" value="P:negative regulation of bacterial-type flagellum-dependent cell motility"/>
    <property type="evidence" value="ECO:0007669"/>
    <property type="project" value="TreeGrafter"/>
</dbReference>
<dbReference type="InterPro" id="IPR011006">
    <property type="entry name" value="CheY-like_superfamily"/>
</dbReference>
<dbReference type="PANTHER" id="PTHR45138">
    <property type="entry name" value="REGULATORY COMPONENTS OF SENSORY TRANSDUCTION SYSTEM"/>
    <property type="match status" value="1"/>
</dbReference>
<comment type="caution">
    <text evidence="7">The sequence shown here is derived from an EMBL/GenBank/DDBJ whole genome shotgun (WGS) entry which is preliminary data.</text>
</comment>
<protein>
    <recommendedName>
        <fullName evidence="2">diguanylate cyclase</fullName>
        <ecNumber evidence="2">2.7.7.65</ecNumber>
    </recommendedName>
</protein>
<dbReference type="GO" id="GO:0052621">
    <property type="term" value="F:diguanylate cyclase activity"/>
    <property type="evidence" value="ECO:0007669"/>
    <property type="project" value="UniProtKB-EC"/>
</dbReference>
<keyword evidence="4" id="KW-0597">Phosphoprotein</keyword>
<dbReference type="InterPro" id="IPR029787">
    <property type="entry name" value="Nucleotide_cyclase"/>
</dbReference>
<evidence type="ECO:0000256" key="2">
    <source>
        <dbReference type="ARBA" id="ARBA00012528"/>
    </source>
</evidence>
<dbReference type="Proteomes" id="UP000282818">
    <property type="component" value="Unassembled WGS sequence"/>
</dbReference>
<dbReference type="RefSeq" id="WP_127693212.1">
    <property type="nucleotide sequence ID" value="NZ_SACQ01000002.1"/>
</dbReference>
<evidence type="ECO:0000256" key="1">
    <source>
        <dbReference type="ARBA" id="ARBA00001946"/>
    </source>
</evidence>
<name>A0A437Q9W3_9GAMM</name>
<organism evidence="7 8">
    <name type="scientific">Neptunomonas marina</name>
    <dbReference type="NCBI Taxonomy" id="1815562"/>
    <lineage>
        <taxon>Bacteria</taxon>
        <taxon>Pseudomonadati</taxon>
        <taxon>Pseudomonadota</taxon>
        <taxon>Gammaproteobacteria</taxon>
        <taxon>Oceanospirillales</taxon>
        <taxon>Oceanospirillaceae</taxon>
        <taxon>Neptunomonas</taxon>
    </lineage>
</organism>
<dbReference type="Gene3D" id="3.30.70.270">
    <property type="match status" value="1"/>
</dbReference>
<dbReference type="SMART" id="SM00267">
    <property type="entry name" value="GGDEF"/>
    <property type="match status" value="1"/>
</dbReference>
<dbReference type="InterPro" id="IPR043128">
    <property type="entry name" value="Rev_trsase/Diguanyl_cyclase"/>
</dbReference>
<evidence type="ECO:0000259" key="6">
    <source>
        <dbReference type="PROSITE" id="PS50887"/>
    </source>
</evidence>
<feature type="domain" description="GGDEF" evidence="6">
    <location>
        <begin position="168"/>
        <end position="304"/>
    </location>
</feature>
<dbReference type="EC" id="2.7.7.65" evidence="2"/>
<dbReference type="PANTHER" id="PTHR45138:SF9">
    <property type="entry name" value="DIGUANYLATE CYCLASE DGCM-RELATED"/>
    <property type="match status" value="1"/>
</dbReference>